<keyword evidence="1" id="KW-0472">Membrane</keyword>
<gene>
    <name evidence="2" type="ORF">PLOB_00020344</name>
</gene>
<keyword evidence="3" id="KW-1185">Reference proteome</keyword>
<feature type="transmembrane region" description="Helical" evidence="1">
    <location>
        <begin position="20"/>
        <end position="49"/>
    </location>
</feature>
<proteinExistence type="predicted"/>
<sequence>MGLTLDIACIRGYSIKTSLFLVMIIMIIIFVIKFVVVFMKAAVVLLLIFRLYSVDQTVPVLIKFLAANEEFKTFVTVNFFSSLLEIGGQRMRLSLYAHALKHFKGFVLCDNSQELMMT</sequence>
<dbReference type="EMBL" id="CALNXK010000240">
    <property type="protein sequence ID" value="CAH3178451.1"/>
    <property type="molecule type" value="Genomic_DNA"/>
</dbReference>
<reference evidence="2 3" key="1">
    <citation type="submission" date="2022-05" db="EMBL/GenBank/DDBJ databases">
        <authorList>
            <consortium name="Genoscope - CEA"/>
            <person name="William W."/>
        </authorList>
    </citation>
    <scope>NUCLEOTIDE SEQUENCE [LARGE SCALE GENOMIC DNA]</scope>
</reference>
<organism evidence="2 3">
    <name type="scientific">Porites lobata</name>
    <dbReference type="NCBI Taxonomy" id="104759"/>
    <lineage>
        <taxon>Eukaryota</taxon>
        <taxon>Metazoa</taxon>
        <taxon>Cnidaria</taxon>
        <taxon>Anthozoa</taxon>
        <taxon>Hexacorallia</taxon>
        <taxon>Scleractinia</taxon>
        <taxon>Fungiina</taxon>
        <taxon>Poritidae</taxon>
        <taxon>Porites</taxon>
    </lineage>
</organism>
<name>A0ABN8RGN3_9CNID</name>
<comment type="caution">
    <text evidence="2">The sequence shown here is derived from an EMBL/GenBank/DDBJ whole genome shotgun (WGS) entry which is preliminary data.</text>
</comment>
<evidence type="ECO:0000256" key="1">
    <source>
        <dbReference type="SAM" id="Phobius"/>
    </source>
</evidence>
<protein>
    <submittedName>
        <fullName evidence="2">Uncharacterized protein</fullName>
    </submittedName>
</protein>
<dbReference type="Proteomes" id="UP001159405">
    <property type="component" value="Unassembled WGS sequence"/>
</dbReference>
<evidence type="ECO:0000313" key="2">
    <source>
        <dbReference type="EMBL" id="CAH3178451.1"/>
    </source>
</evidence>
<keyword evidence="1" id="KW-0812">Transmembrane</keyword>
<evidence type="ECO:0000313" key="3">
    <source>
        <dbReference type="Proteomes" id="UP001159405"/>
    </source>
</evidence>
<keyword evidence="1" id="KW-1133">Transmembrane helix</keyword>
<accession>A0ABN8RGN3</accession>